<dbReference type="EMBL" id="DVMQ01000003">
    <property type="protein sequence ID" value="HIU23490.1"/>
    <property type="molecule type" value="Genomic_DNA"/>
</dbReference>
<dbReference type="GO" id="GO:0008360">
    <property type="term" value="P:regulation of cell shape"/>
    <property type="evidence" value="ECO:0007669"/>
    <property type="project" value="UniProtKB-KW"/>
</dbReference>
<comment type="catalytic activity">
    <reaction evidence="7 8">
        <text>UDP-N-acetyl-alpha-D-muramoyl-L-alanine + D-glutamate + ATP = UDP-N-acetyl-alpha-D-muramoyl-L-alanyl-D-glutamate + ADP + phosphate + H(+)</text>
        <dbReference type="Rhea" id="RHEA:16429"/>
        <dbReference type="ChEBI" id="CHEBI:15378"/>
        <dbReference type="ChEBI" id="CHEBI:29986"/>
        <dbReference type="ChEBI" id="CHEBI:30616"/>
        <dbReference type="ChEBI" id="CHEBI:43474"/>
        <dbReference type="ChEBI" id="CHEBI:83898"/>
        <dbReference type="ChEBI" id="CHEBI:83900"/>
        <dbReference type="ChEBI" id="CHEBI:456216"/>
        <dbReference type="EC" id="6.3.2.9"/>
    </reaction>
</comment>
<dbReference type="GO" id="GO:0008764">
    <property type="term" value="F:UDP-N-acetylmuramoylalanine-D-glutamate ligase activity"/>
    <property type="evidence" value="ECO:0007669"/>
    <property type="project" value="UniProtKB-UniRule"/>
</dbReference>
<dbReference type="EC" id="6.3.2.9" evidence="7 8"/>
<organism evidence="11 12">
    <name type="scientific">Candidatus Coprovicinus avistercoris</name>
    <dbReference type="NCBI Taxonomy" id="2840754"/>
    <lineage>
        <taxon>Bacteria</taxon>
        <taxon>Bacillati</taxon>
        <taxon>Actinomycetota</taxon>
        <taxon>Coriobacteriia</taxon>
        <taxon>Coriobacteriales</taxon>
        <taxon>Coriobacteriaceae</taxon>
        <taxon>Coriobacteriaceae incertae sedis</taxon>
        <taxon>Candidatus Coprovicinus</taxon>
    </lineage>
</organism>
<keyword evidence="7 8" id="KW-0131">Cell cycle</keyword>
<dbReference type="Pfam" id="PF08245">
    <property type="entry name" value="Mur_ligase_M"/>
    <property type="match status" value="1"/>
</dbReference>
<comment type="caution">
    <text evidence="11">The sequence shown here is derived from an EMBL/GenBank/DDBJ whole genome shotgun (WGS) entry which is preliminary data.</text>
</comment>
<dbReference type="SUPFAM" id="SSF53244">
    <property type="entry name" value="MurD-like peptide ligases, peptide-binding domain"/>
    <property type="match status" value="1"/>
</dbReference>
<evidence type="ECO:0000259" key="9">
    <source>
        <dbReference type="Pfam" id="PF02875"/>
    </source>
</evidence>
<dbReference type="SUPFAM" id="SSF53623">
    <property type="entry name" value="MurD-like peptide ligases, catalytic domain"/>
    <property type="match status" value="1"/>
</dbReference>
<evidence type="ECO:0000256" key="6">
    <source>
        <dbReference type="ARBA" id="ARBA00022840"/>
    </source>
</evidence>
<keyword evidence="7 8" id="KW-0573">Peptidoglycan synthesis</keyword>
<dbReference type="Gene3D" id="3.40.50.720">
    <property type="entry name" value="NAD(P)-binding Rossmann-like Domain"/>
    <property type="match status" value="1"/>
</dbReference>
<keyword evidence="6 7" id="KW-0067">ATP-binding</keyword>
<dbReference type="NCBIfam" id="TIGR01087">
    <property type="entry name" value="murD"/>
    <property type="match status" value="1"/>
</dbReference>
<dbReference type="GO" id="GO:0051301">
    <property type="term" value="P:cell division"/>
    <property type="evidence" value="ECO:0007669"/>
    <property type="project" value="UniProtKB-KW"/>
</dbReference>
<accession>A0A9D1HYB1</accession>
<comment type="subcellular location">
    <subcellularLocation>
        <location evidence="1 7 8">Cytoplasm</location>
    </subcellularLocation>
</comment>
<keyword evidence="5 7" id="KW-0547">Nucleotide-binding</keyword>
<evidence type="ECO:0000256" key="4">
    <source>
        <dbReference type="ARBA" id="ARBA00022598"/>
    </source>
</evidence>
<keyword evidence="3 7" id="KW-0963">Cytoplasm</keyword>
<dbReference type="HAMAP" id="MF_00639">
    <property type="entry name" value="MurD"/>
    <property type="match status" value="1"/>
</dbReference>
<comment type="pathway">
    <text evidence="2 7 8">Cell wall biogenesis; peptidoglycan biosynthesis.</text>
</comment>
<reference evidence="11" key="2">
    <citation type="journal article" date="2021" name="PeerJ">
        <title>Extensive microbial diversity within the chicken gut microbiome revealed by metagenomics and culture.</title>
        <authorList>
            <person name="Gilroy R."/>
            <person name="Ravi A."/>
            <person name="Getino M."/>
            <person name="Pursley I."/>
            <person name="Horton D.L."/>
            <person name="Alikhan N.F."/>
            <person name="Baker D."/>
            <person name="Gharbi K."/>
            <person name="Hall N."/>
            <person name="Watson M."/>
            <person name="Adriaenssens E.M."/>
            <person name="Foster-Nyarko E."/>
            <person name="Jarju S."/>
            <person name="Secka A."/>
            <person name="Antonio M."/>
            <person name="Oren A."/>
            <person name="Chaudhuri R.R."/>
            <person name="La Ragione R."/>
            <person name="Hildebrand F."/>
            <person name="Pallen M.J."/>
        </authorList>
    </citation>
    <scope>NUCLEOTIDE SEQUENCE</scope>
    <source>
        <strain evidence="11">ChiHjej12B11-29160</strain>
    </source>
</reference>
<evidence type="ECO:0000256" key="1">
    <source>
        <dbReference type="ARBA" id="ARBA00004496"/>
    </source>
</evidence>
<evidence type="ECO:0000256" key="7">
    <source>
        <dbReference type="HAMAP-Rule" id="MF_00639"/>
    </source>
</evidence>
<dbReference type="GO" id="GO:0071555">
    <property type="term" value="P:cell wall organization"/>
    <property type="evidence" value="ECO:0007669"/>
    <property type="project" value="UniProtKB-KW"/>
</dbReference>
<dbReference type="InterPro" id="IPR036565">
    <property type="entry name" value="Mur-like_cat_sf"/>
</dbReference>
<evidence type="ECO:0000256" key="2">
    <source>
        <dbReference type="ARBA" id="ARBA00004752"/>
    </source>
</evidence>
<reference evidence="11" key="1">
    <citation type="submission" date="2020-10" db="EMBL/GenBank/DDBJ databases">
        <authorList>
            <person name="Gilroy R."/>
        </authorList>
    </citation>
    <scope>NUCLEOTIDE SEQUENCE</scope>
    <source>
        <strain evidence="11">ChiHjej12B11-29160</strain>
    </source>
</reference>
<dbReference type="Pfam" id="PF02875">
    <property type="entry name" value="Mur_ligase_C"/>
    <property type="match status" value="1"/>
</dbReference>
<dbReference type="SUPFAM" id="SSF51984">
    <property type="entry name" value="MurCD N-terminal domain"/>
    <property type="match status" value="1"/>
</dbReference>
<evidence type="ECO:0000256" key="3">
    <source>
        <dbReference type="ARBA" id="ARBA00022490"/>
    </source>
</evidence>
<evidence type="ECO:0000313" key="11">
    <source>
        <dbReference type="EMBL" id="HIU23490.1"/>
    </source>
</evidence>
<feature type="binding site" evidence="7">
    <location>
        <begin position="126"/>
        <end position="132"/>
    </location>
    <ligand>
        <name>ATP</name>
        <dbReference type="ChEBI" id="CHEBI:30616"/>
    </ligand>
</feature>
<dbReference type="Gene3D" id="3.90.190.20">
    <property type="entry name" value="Mur ligase, C-terminal domain"/>
    <property type="match status" value="1"/>
</dbReference>
<dbReference type="GO" id="GO:0005737">
    <property type="term" value="C:cytoplasm"/>
    <property type="evidence" value="ECO:0007669"/>
    <property type="project" value="UniProtKB-SubCell"/>
</dbReference>
<dbReference type="InterPro" id="IPR004101">
    <property type="entry name" value="Mur_ligase_C"/>
</dbReference>
<keyword evidence="7 8" id="KW-0132">Cell division</keyword>
<comment type="function">
    <text evidence="7 8">Cell wall formation. Catalyzes the addition of glutamate to the nucleotide precursor UDP-N-acetylmuramoyl-L-alanine (UMA).</text>
</comment>
<gene>
    <name evidence="7 11" type="primary">murD</name>
    <name evidence="11" type="ORF">IAD17_00995</name>
</gene>
<sequence>MEFQDSSVTSSVTALGNTCVLGLGSTGQAVARYLAKRLGTRISSVTVFGGKTSQANDETRALQEMGCTVVLGTEAVEGSYDLTVASPGISEFSPFFLAAKACSKEVISEPEFAWRESPSRWLAITGTNGKTTTTTLVRDLLRAGGFVAEAVGNIGKLAITEVEERQAGEWLVAELSSYQLATTQAFHPVAACLLNITPDHLAWHKTMDNYAAAKARIFQNMNAGDLAVISNSDEYCRSIANSLNERGVRVCTLDVTGDPGGSCAAYLDGEMLVVRLDGDTHKLVSANQLAIAGVHNYQNALAAAALALEAGVTPQDVRSGLCAFQPLEHRIEPCGELDGVRYVNDSKATNVDATSKALTAFAPGTIVLLAGGHDKGTELASLARDVVATCRVAVCYGEAGSRIAQAFREENACEHGNLEVYEAAHMQDAYELARSLAHAGETVLLSPACSSFDEFSCFEERGERFKALVAQDLADKESK</sequence>
<evidence type="ECO:0000256" key="8">
    <source>
        <dbReference type="RuleBase" id="RU003664"/>
    </source>
</evidence>
<dbReference type="PANTHER" id="PTHR43692:SF1">
    <property type="entry name" value="UDP-N-ACETYLMURAMOYLALANINE--D-GLUTAMATE LIGASE"/>
    <property type="match status" value="1"/>
</dbReference>
<dbReference type="Gene3D" id="3.40.1190.10">
    <property type="entry name" value="Mur-like, catalytic domain"/>
    <property type="match status" value="1"/>
</dbReference>
<dbReference type="InterPro" id="IPR013221">
    <property type="entry name" value="Mur_ligase_cen"/>
</dbReference>
<proteinExistence type="inferred from homology"/>
<keyword evidence="7 8" id="KW-0961">Cell wall biogenesis/degradation</keyword>
<dbReference type="PANTHER" id="PTHR43692">
    <property type="entry name" value="UDP-N-ACETYLMURAMOYLALANINE--D-GLUTAMATE LIGASE"/>
    <property type="match status" value="1"/>
</dbReference>
<dbReference type="InterPro" id="IPR036615">
    <property type="entry name" value="Mur_ligase_C_dom_sf"/>
</dbReference>
<dbReference type="GO" id="GO:0005524">
    <property type="term" value="F:ATP binding"/>
    <property type="evidence" value="ECO:0007669"/>
    <property type="project" value="UniProtKB-UniRule"/>
</dbReference>
<dbReference type="InterPro" id="IPR005762">
    <property type="entry name" value="MurD"/>
</dbReference>
<feature type="domain" description="Mur ligase C-terminal" evidence="9">
    <location>
        <begin position="329"/>
        <end position="449"/>
    </location>
</feature>
<dbReference type="AlphaFoldDB" id="A0A9D1HYB1"/>
<keyword evidence="7 8" id="KW-0133">Cell shape</keyword>
<evidence type="ECO:0000259" key="10">
    <source>
        <dbReference type="Pfam" id="PF08245"/>
    </source>
</evidence>
<feature type="domain" description="Mur ligase central" evidence="10">
    <location>
        <begin position="124"/>
        <end position="307"/>
    </location>
</feature>
<protein>
    <recommendedName>
        <fullName evidence="7 8">UDP-N-acetylmuramoylalanine--D-glutamate ligase</fullName>
        <ecNumber evidence="7 8">6.3.2.9</ecNumber>
    </recommendedName>
    <alternativeName>
        <fullName evidence="7">D-glutamic acid-adding enzyme</fullName>
    </alternativeName>
    <alternativeName>
        <fullName evidence="7">UDP-N-acetylmuramoyl-L-alanyl-D-glutamate synthetase</fullName>
    </alternativeName>
</protein>
<dbReference type="GO" id="GO:0009252">
    <property type="term" value="P:peptidoglycan biosynthetic process"/>
    <property type="evidence" value="ECO:0007669"/>
    <property type="project" value="UniProtKB-UniRule"/>
</dbReference>
<name>A0A9D1HYB1_9ACTN</name>
<evidence type="ECO:0000256" key="5">
    <source>
        <dbReference type="ARBA" id="ARBA00022741"/>
    </source>
</evidence>
<evidence type="ECO:0000313" key="12">
    <source>
        <dbReference type="Proteomes" id="UP000824078"/>
    </source>
</evidence>
<comment type="similarity">
    <text evidence="7">Belongs to the MurCDEF family.</text>
</comment>
<dbReference type="Proteomes" id="UP000824078">
    <property type="component" value="Unassembled WGS sequence"/>
</dbReference>
<keyword evidence="4 7" id="KW-0436">Ligase</keyword>